<accession>A0A0T5Z3X9</accession>
<gene>
    <name evidence="1" type="ORF">Ga0074115_11525</name>
    <name evidence="2" type="ORF">Ga0076813_11617</name>
</gene>
<proteinExistence type="predicted"/>
<keyword evidence="4" id="KW-1185">Reference proteome</keyword>
<protein>
    <recommendedName>
        <fullName evidence="5">Zinc ribbon domain-containing protein</fullName>
    </recommendedName>
</protein>
<evidence type="ECO:0000313" key="4">
    <source>
        <dbReference type="Proteomes" id="UP000051634"/>
    </source>
</evidence>
<dbReference type="Proteomes" id="UP000051634">
    <property type="component" value="Unassembled WGS sequence"/>
</dbReference>
<dbReference type="Proteomes" id="UP000051276">
    <property type="component" value="Unassembled WGS sequence"/>
</dbReference>
<reference evidence="3 4" key="1">
    <citation type="submission" date="2015-11" db="EMBL/GenBank/DDBJ databases">
        <title>The genome of Candidatus Endoriftia persephone in Ridgeia piscesae and population structure of the North Eastern Pacific vestimentiferan symbionts.</title>
        <authorList>
            <person name="Perez M."/>
            <person name="Juniper K.S."/>
        </authorList>
    </citation>
    <scope>NUCLEOTIDE SEQUENCE [LARGE SCALE GENOMIC DNA]</scope>
    <source>
        <strain evidence="2">Ind10</strain>
        <strain evidence="1">Ind11</strain>
    </source>
</reference>
<evidence type="ECO:0000313" key="1">
    <source>
        <dbReference type="EMBL" id="KRT55202.1"/>
    </source>
</evidence>
<dbReference type="STRING" id="54398.Ga0074115_11525"/>
<evidence type="ECO:0000313" key="2">
    <source>
        <dbReference type="EMBL" id="KRT57467.1"/>
    </source>
</evidence>
<dbReference type="AlphaFoldDB" id="A0A0T5Z3X9"/>
<name>A0A0T5Z3X9_9GAMM</name>
<dbReference type="OrthoDB" id="5421165at2"/>
<dbReference type="EMBL" id="LDXT01000082">
    <property type="protein sequence ID" value="KRT55202.1"/>
    <property type="molecule type" value="Genomic_DNA"/>
</dbReference>
<evidence type="ECO:0008006" key="5">
    <source>
        <dbReference type="Google" id="ProtNLM"/>
    </source>
</evidence>
<evidence type="ECO:0000313" key="3">
    <source>
        <dbReference type="Proteomes" id="UP000051276"/>
    </source>
</evidence>
<sequence>MPTYDYFCETNSRTVEVSHKMSELLSTWGELCDKASIEPGDTPLDAPVKKLLSGPAVISGASRNEAPPCASGGCCPGGSCGLE</sequence>
<dbReference type="RefSeq" id="WP_005958563.1">
    <property type="nucleotide sequence ID" value="NZ_KQ556929.1"/>
</dbReference>
<organism evidence="2 3">
    <name type="scientific">endosymbiont of Ridgeia piscesae</name>
    <dbReference type="NCBI Taxonomy" id="54398"/>
    <lineage>
        <taxon>Bacteria</taxon>
        <taxon>Pseudomonadati</taxon>
        <taxon>Pseudomonadota</taxon>
        <taxon>Gammaproteobacteria</taxon>
        <taxon>sulfur-oxidizing symbionts</taxon>
    </lineage>
</organism>
<dbReference type="EMBL" id="LMXI01000533">
    <property type="protein sequence ID" value="KRT57467.1"/>
    <property type="molecule type" value="Genomic_DNA"/>
</dbReference>
<comment type="caution">
    <text evidence="2">The sequence shown here is derived from an EMBL/GenBank/DDBJ whole genome shotgun (WGS) entry which is preliminary data.</text>
</comment>